<dbReference type="Proteomes" id="UP000220797">
    <property type="component" value="Unassembled WGS sequence"/>
</dbReference>
<proteinExistence type="predicted"/>
<evidence type="ECO:0000313" key="2">
    <source>
        <dbReference type="EMBL" id="CRG96575.1"/>
    </source>
</evidence>
<organism evidence="2 3">
    <name type="scientific">Plasmodium gallinaceum</name>
    <dbReference type="NCBI Taxonomy" id="5849"/>
    <lineage>
        <taxon>Eukaryota</taxon>
        <taxon>Sar</taxon>
        <taxon>Alveolata</taxon>
        <taxon>Apicomplexa</taxon>
        <taxon>Aconoidasida</taxon>
        <taxon>Haemosporida</taxon>
        <taxon>Plasmodiidae</taxon>
        <taxon>Plasmodium</taxon>
        <taxon>Plasmodium (Haemamoeba)</taxon>
    </lineage>
</organism>
<dbReference type="AlphaFoldDB" id="A0A1J1GWD6"/>
<evidence type="ECO:0000313" key="3">
    <source>
        <dbReference type="Proteomes" id="UP000220797"/>
    </source>
</evidence>
<feature type="region of interest" description="Disordered" evidence="1">
    <location>
        <begin position="165"/>
        <end position="234"/>
    </location>
</feature>
<dbReference type="GeneID" id="39732685"/>
<comment type="caution">
    <text evidence="2">The sequence shown here is derived from an EMBL/GenBank/DDBJ whole genome shotgun (WGS) entry which is preliminary data.</text>
</comment>
<name>A0A1J1GWD6_PLAGA</name>
<dbReference type="RefSeq" id="XP_028529379.1">
    <property type="nucleotide sequence ID" value="XM_028672870.1"/>
</dbReference>
<protein>
    <submittedName>
        <fullName evidence="2">Uncharacterized protein</fullName>
    </submittedName>
</protein>
<dbReference type="OrthoDB" id="372218at2759"/>
<dbReference type="EMBL" id="CVMV01000070">
    <property type="protein sequence ID" value="CRG96575.1"/>
    <property type="molecule type" value="Genomic_DNA"/>
</dbReference>
<gene>
    <name evidence="2" type="ORF">PGAL8A_00415400</name>
</gene>
<sequence length="331" mass="39484">MNYIESYRFQKKAPNLKSDLEENKDNWDEFIKYMNNLKNISYYPSKDSECIFNSYNEDDINTNENELNENIDDLIKLKKWNDMQIDNHSIYKESSSDIESNSNSSGSVLSFNKYNIIQNNIYSNNANFKRQKIKNNSYDYKPNENYEDEKNDSLSYVKSKNLLEFDDNKDNNEPYKNNKVQKKMYTKNNIENSSKNSLKNRNQKRNFNLNNHKSYDTNTYDNLVDGNNRDKSDNKKNYMNINIIKKNNKYEAGNYNRINQNKEKKFKKNSNIKKKKKKIENNLEIDGSYAYNYAYLNKNDESSVSSPMETVNNTIMNLEEEINNYQFNDFI</sequence>
<keyword evidence="3" id="KW-1185">Reference proteome</keyword>
<accession>A0A1J1GWD6</accession>
<dbReference type="VEuPathDB" id="PlasmoDB:PGAL8A_00415400"/>
<reference evidence="2" key="1">
    <citation type="submission" date="2015-04" db="EMBL/GenBank/DDBJ databases">
        <authorList>
            <consortium name="Pathogen Informatics"/>
        </authorList>
    </citation>
    <scope>NUCLEOTIDE SEQUENCE [LARGE SCALE GENOMIC DNA]</scope>
    <source>
        <strain evidence="2">8A</strain>
    </source>
</reference>
<evidence type="ECO:0000256" key="1">
    <source>
        <dbReference type="SAM" id="MobiDB-lite"/>
    </source>
</evidence>
<feature type="compositionally biased region" description="Polar residues" evidence="1">
    <location>
        <begin position="186"/>
        <end position="197"/>
    </location>
</feature>
<dbReference type="OMA" id="YEVYSNA"/>